<dbReference type="Pfam" id="PF00145">
    <property type="entry name" value="DNA_methylase"/>
    <property type="match status" value="1"/>
</dbReference>
<evidence type="ECO:0000256" key="5">
    <source>
        <dbReference type="PROSITE-ProRule" id="PRU01016"/>
    </source>
</evidence>
<dbReference type="EMBL" id="JAUSTW010000007">
    <property type="protein sequence ID" value="MDQ0200974.1"/>
    <property type="molecule type" value="Genomic_DNA"/>
</dbReference>
<reference evidence="8 9" key="1">
    <citation type="submission" date="2023-07" db="EMBL/GenBank/DDBJ databases">
        <title>Genomic Encyclopedia of Type Strains, Phase IV (KMG-IV): sequencing the most valuable type-strain genomes for metagenomic binning, comparative biology and taxonomic classification.</title>
        <authorList>
            <person name="Goeker M."/>
        </authorList>
    </citation>
    <scope>NUCLEOTIDE SEQUENCE [LARGE SCALE GENOMIC DNA]</scope>
    <source>
        <strain evidence="8 9">DSM 27594</strain>
    </source>
</reference>
<evidence type="ECO:0000256" key="7">
    <source>
        <dbReference type="RuleBase" id="RU000417"/>
    </source>
</evidence>
<dbReference type="InterPro" id="IPR001525">
    <property type="entry name" value="C5_MeTfrase"/>
</dbReference>
<name>A0ABT9XZG6_9BACI</name>
<evidence type="ECO:0000313" key="8">
    <source>
        <dbReference type="EMBL" id="MDQ0200974.1"/>
    </source>
</evidence>
<evidence type="ECO:0000256" key="2">
    <source>
        <dbReference type="ARBA" id="ARBA00022679"/>
    </source>
</evidence>
<dbReference type="RefSeq" id="WP_307411682.1">
    <property type="nucleotide sequence ID" value="NZ_JAUSTW010000007.1"/>
</dbReference>
<dbReference type="InterPro" id="IPR029063">
    <property type="entry name" value="SAM-dependent_MTases_sf"/>
</dbReference>
<dbReference type="Proteomes" id="UP001224122">
    <property type="component" value="Unassembled WGS sequence"/>
</dbReference>
<comment type="catalytic activity">
    <reaction evidence="7">
        <text>a 2'-deoxycytidine in DNA + S-adenosyl-L-methionine = a 5-methyl-2'-deoxycytidine in DNA + S-adenosyl-L-homocysteine + H(+)</text>
        <dbReference type="Rhea" id="RHEA:13681"/>
        <dbReference type="Rhea" id="RHEA-COMP:11369"/>
        <dbReference type="Rhea" id="RHEA-COMP:11370"/>
        <dbReference type="ChEBI" id="CHEBI:15378"/>
        <dbReference type="ChEBI" id="CHEBI:57856"/>
        <dbReference type="ChEBI" id="CHEBI:59789"/>
        <dbReference type="ChEBI" id="CHEBI:85452"/>
        <dbReference type="ChEBI" id="CHEBI:85454"/>
        <dbReference type="EC" id="2.1.1.37"/>
    </reaction>
</comment>
<evidence type="ECO:0000313" key="9">
    <source>
        <dbReference type="Proteomes" id="UP001224122"/>
    </source>
</evidence>
<dbReference type="PROSITE" id="PS00094">
    <property type="entry name" value="C5_MTASE_1"/>
    <property type="match status" value="1"/>
</dbReference>
<dbReference type="InterPro" id="IPR018117">
    <property type="entry name" value="C5_DNA_meth_AS"/>
</dbReference>
<evidence type="ECO:0000256" key="6">
    <source>
        <dbReference type="RuleBase" id="RU000416"/>
    </source>
</evidence>
<dbReference type="PANTHER" id="PTHR46098">
    <property type="entry name" value="TRNA (CYTOSINE(38)-C(5))-METHYLTRANSFERASE"/>
    <property type="match status" value="1"/>
</dbReference>
<dbReference type="GO" id="GO:0032259">
    <property type="term" value="P:methylation"/>
    <property type="evidence" value="ECO:0007669"/>
    <property type="project" value="UniProtKB-KW"/>
</dbReference>
<dbReference type="GO" id="GO:0003886">
    <property type="term" value="F:DNA (cytosine-5-)-methyltransferase activity"/>
    <property type="evidence" value="ECO:0007669"/>
    <property type="project" value="UniProtKB-EC"/>
</dbReference>
<dbReference type="PANTHER" id="PTHR46098:SF1">
    <property type="entry name" value="TRNA (CYTOSINE(38)-C(5))-METHYLTRANSFERASE"/>
    <property type="match status" value="1"/>
</dbReference>
<evidence type="ECO:0000256" key="4">
    <source>
        <dbReference type="ARBA" id="ARBA00022747"/>
    </source>
</evidence>
<keyword evidence="3 5" id="KW-0949">S-adenosyl-L-methionine</keyword>
<accession>A0ABT9XZG6</accession>
<comment type="caution">
    <text evidence="8">The sequence shown here is derived from an EMBL/GenBank/DDBJ whole genome shotgun (WGS) entry which is preliminary data.</text>
</comment>
<keyword evidence="2 5" id="KW-0808">Transferase</keyword>
<evidence type="ECO:0000256" key="3">
    <source>
        <dbReference type="ARBA" id="ARBA00022691"/>
    </source>
</evidence>
<gene>
    <name evidence="8" type="ORF">J2S10_004176</name>
</gene>
<proteinExistence type="inferred from homology"/>
<sequence>MKYKTIDLFAGIGGIRRGFEMTGRFENVLSAEIDKYACETYKHLYNEDPFNDVTSEDFKARAENSSYDILLGGFPCQAFSIAGKKEGFMDKTRGTLFFDVADILNRTRPKAFLLENVEGLLRHKGGQTITVILETLVMELNYYVIGVEQHPLTGEIMVNPTNFLLNSRNFGLPQNRPRVYFMGFDRNYFGDYLNELPIKNLPKSRKREPIYKDLNNLLDFGNGADFYLAEGYLSTLKKHKDRHKGKGNGFGYHVVNENGIETPVSNALLATGGSGKERNLVYDPQDHIGGVEVKGKQTPLNKEGIRLMTPREWGKLQGFINYAFIEDGIDTFSFPEKISRIQQYKQFGNSVTIPVIEELAQTMVTCLDFLEYEMAQKNRINKTEQLNHI</sequence>
<evidence type="ECO:0000256" key="1">
    <source>
        <dbReference type="ARBA" id="ARBA00022603"/>
    </source>
</evidence>
<dbReference type="InterPro" id="IPR031303">
    <property type="entry name" value="C5_meth_CS"/>
</dbReference>
<dbReference type="CDD" id="cd00315">
    <property type="entry name" value="Cyt_C5_DNA_methylase"/>
    <property type="match status" value="1"/>
</dbReference>
<keyword evidence="4" id="KW-0680">Restriction system</keyword>
<dbReference type="PROSITE" id="PS51679">
    <property type="entry name" value="SAM_MT_C5"/>
    <property type="match status" value="1"/>
</dbReference>
<protein>
    <recommendedName>
        <fullName evidence="7">Cytosine-specific methyltransferase</fullName>
        <ecNumber evidence="7">2.1.1.37</ecNumber>
    </recommendedName>
</protein>
<dbReference type="Gene3D" id="3.90.120.30">
    <property type="match status" value="1"/>
</dbReference>
<feature type="active site" evidence="5">
    <location>
        <position position="76"/>
    </location>
</feature>
<dbReference type="PRINTS" id="PR00105">
    <property type="entry name" value="C5METTRFRASE"/>
</dbReference>
<dbReference type="EC" id="2.1.1.37" evidence="7"/>
<dbReference type="NCBIfam" id="TIGR00675">
    <property type="entry name" value="dcm"/>
    <property type="match status" value="1"/>
</dbReference>
<keyword evidence="1 5" id="KW-0489">Methyltransferase</keyword>
<organism evidence="8 9">
    <name type="scientific">Neobacillus ginsengisoli</name>
    <dbReference type="NCBI Taxonomy" id="904295"/>
    <lineage>
        <taxon>Bacteria</taxon>
        <taxon>Bacillati</taxon>
        <taxon>Bacillota</taxon>
        <taxon>Bacilli</taxon>
        <taxon>Bacillales</taxon>
        <taxon>Bacillaceae</taxon>
        <taxon>Neobacillus</taxon>
    </lineage>
</organism>
<dbReference type="InterPro" id="IPR050750">
    <property type="entry name" value="C5-MTase"/>
</dbReference>
<comment type="similarity">
    <text evidence="5 6">Belongs to the class I-like SAM-binding methyltransferase superfamily. C5-methyltransferase family.</text>
</comment>
<dbReference type="Gene3D" id="3.40.50.150">
    <property type="entry name" value="Vaccinia Virus protein VP39"/>
    <property type="match status" value="1"/>
</dbReference>
<dbReference type="SUPFAM" id="SSF53335">
    <property type="entry name" value="S-adenosyl-L-methionine-dependent methyltransferases"/>
    <property type="match status" value="1"/>
</dbReference>
<dbReference type="PROSITE" id="PS00095">
    <property type="entry name" value="C5_MTASE_2"/>
    <property type="match status" value="1"/>
</dbReference>
<keyword evidence="9" id="KW-1185">Reference proteome</keyword>